<evidence type="ECO:0000256" key="5">
    <source>
        <dbReference type="ARBA" id="ARBA00022729"/>
    </source>
</evidence>
<evidence type="ECO:0000256" key="2">
    <source>
        <dbReference type="ARBA" id="ARBA00022448"/>
    </source>
</evidence>
<evidence type="ECO:0000256" key="4">
    <source>
        <dbReference type="ARBA" id="ARBA00022692"/>
    </source>
</evidence>
<dbReference type="Gene3D" id="2.40.170.20">
    <property type="entry name" value="TonB-dependent receptor, beta-barrel domain"/>
    <property type="match status" value="1"/>
</dbReference>
<evidence type="ECO:0000256" key="6">
    <source>
        <dbReference type="ARBA" id="ARBA00023136"/>
    </source>
</evidence>
<keyword evidence="9" id="KW-1185">Reference proteome</keyword>
<dbReference type="GO" id="GO:0044718">
    <property type="term" value="P:siderophore transmembrane transport"/>
    <property type="evidence" value="ECO:0007669"/>
    <property type="project" value="TreeGrafter"/>
</dbReference>
<evidence type="ECO:0000256" key="7">
    <source>
        <dbReference type="ARBA" id="ARBA00023237"/>
    </source>
</evidence>
<reference evidence="9" key="1">
    <citation type="submission" date="2016-10" db="EMBL/GenBank/DDBJ databases">
        <authorList>
            <person name="Varghese N."/>
            <person name="Submissions S."/>
        </authorList>
    </citation>
    <scope>NUCLEOTIDE SEQUENCE [LARGE SCALE GENOMIC DNA]</scope>
    <source>
        <strain evidence="9">DSM 22703</strain>
    </source>
</reference>
<sequence length="130" mass="14419">MADLDGKSEEYPDIHRLALSSVDKFGLFHPCGPPAGHFLDGKLHTGVSLRFVTVQNQVTEVFGERTTPGFTLLDLNVSYPLGKMLLLKGGIQNLLDETFFEHLSCPIGLDKSPMYAPGRNFFVMVSFKFP</sequence>
<keyword evidence="8" id="KW-0675">Receptor</keyword>
<dbReference type="GO" id="GO:0009279">
    <property type="term" value="C:cell outer membrane"/>
    <property type="evidence" value="ECO:0007669"/>
    <property type="project" value="UniProtKB-SubCell"/>
</dbReference>
<dbReference type="InterPro" id="IPR036942">
    <property type="entry name" value="Beta-barrel_TonB_sf"/>
</dbReference>
<dbReference type="GO" id="GO:0015344">
    <property type="term" value="F:siderophore uptake transmembrane transporter activity"/>
    <property type="evidence" value="ECO:0007669"/>
    <property type="project" value="TreeGrafter"/>
</dbReference>
<accession>A0A1G5VR44</accession>
<dbReference type="EMBL" id="FMXE01000004">
    <property type="protein sequence ID" value="SDA48360.1"/>
    <property type="molecule type" value="Genomic_DNA"/>
</dbReference>
<keyword evidence="3" id="KW-1134">Transmembrane beta strand</keyword>
<comment type="subcellular location">
    <subcellularLocation>
        <location evidence="1">Cell outer membrane</location>
        <topology evidence="1">Multi-pass membrane protein</topology>
    </subcellularLocation>
</comment>
<evidence type="ECO:0000256" key="1">
    <source>
        <dbReference type="ARBA" id="ARBA00004571"/>
    </source>
</evidence>
<proteinExistence type="predicted"/>
<dbReference type="SUPFAM" id="SSF56935">
    <property type="entry name" value="Porins"/>
    <property type="match status" value="1"/>
</dbReference>
<keyword evidence="2" id="KW-0813">Transport</keyword>
<dbReference type="PANTHER" id="PTHR30069">
    <property type="entry name" value="TONB-DEPENDENT OUTER MEMBRANE RECEPTOR"/>
    <property type="match status" value="1"/>
</dbReference>
<keyword evidence="5" id="KW-0732">Signal</keyword>
<evidence type="ECO:0000313" key="9">
    <source>
        <dbReference type="Proteomes" id="UP000198756"/>
    </source>
</evidence>
<keyword evidence="6" id="KW-0472">Membrane</keyword>
<dbReference type="AlphaFoldDB" id="A0A1G5VR44"/>
<evidence type="ECO:0000256" key="3">
    <source>
        <dbReference type="ARBA" id="ARBA00022452"/>
    </source>
</evidence>
<dbReference type="InterPro" id="IPR039426">
    <property type="entry name" value="TonB-dep_rcpt-like"/>
</dbReference>
<dbReference type="RefSeq" id="WP_092728507.1">
    <property type="nucleotide sequence ID" value="NZ_FMXE01000004.1"/>
</dbReference>
<evidence type="ECO:0000313" key="8">
    <source>
        <dbReference type="EMBL" id="SDA48360.1"/>
    </source>
</evidence>
<keyword evidence="7" id="KW-0998">Cell outer membrane</keyword>
<gene>
    <name evidence="8" type="ORF">SAMN03080617_00651</name>
</gene>
<organism evidence="8 9">
    <name type="scientific">Algoriphagus alkaliphilus</name>
    <dbReference type="NCBI Taxonomy" id="279824"/>
    <lineage>
        <taxon>Bacteria</taxon>
        <taxon>Pseudomonadati</taxon>
        <taxon>Bacteroidota</taxon>
        <taxon>Cytophagia</taxon>
        <taxon>Cytophagales</taxon>
        <taxon>Cyclobacteriaceae</taxon>
        <taxon>Algoriphagus</taxon>
    </lineage>
</organism>
<dbReference type="PANTHER" id="PTHR30069:SF29">
    <property type="entry name" value="HEMOGLOBIN AND HEMOGLOBIN-HAPTOGLOBIN-BINDING PROTEIN 1-RELATED"/>
    <property type="match status" value="1"/>
</dbReference>
<dbReference type="STRING" id="279824.SAMN03080617_00651"/>
<name>A0A1G5VR44_9BACT</name>
<keyword evidence="4" id="KW-0812">Transmembrane</keyword>
<dbReference type="Proteomes" id="UP000198756">
    <property type="component" value="Unassembled WGS sequence"/>
</dbReference>
<protein>
    <submittedName>
        <fullName evidence="8">TonB dependent receptor</fullName>
    </submittedName>
</protein>
<dbReference type="OrthoDB" id="9764669at2"/>